<evidence type="ECO:0000313" key="3">
    <source>
        <dbReference type="Proteomes" id="UP000002941"/>
    </source>
</evidence>
<reference evidence="2 3" key="1">
    <citation type="submission" date="2012-05" db="EMBL/GenBank/DDBJ databases">
        <authorList>
            <person name="Harkins D.M."/>
            <person name="Madupu R."/>
            <person name="Durkin A.S."/>
            <person name="Torralba M."/>
            <person name="Methe B."/>
            <person name="Sutton G.G."/>
            <person name="Nelson K.E."/>
        </authorList>
    </citation>
    <scope>NUCLEOTIDE SEQUENCE [LARGE SCALE GENOMIC DNA]</scope>
    <source>
        <strain evidence="2 3">F0489</strain>
    </source>
</reference>
<proteinExistence type="predicted"/>
<feature type="non-terminal residue" evidence="2">
    <location>
        <position position="126"/>
    </location>
</feature>
<dbReference type="Proteomes" id="UP000002941">
    <property type="component" value="Unassembled WGS sequence"/>
</dbReference>
<keyword evidence="3" id="KW-1185">Reference proteome</keyword>
<gene>
    <name evidence="2" type="ORF">HMPREF1318_1325</name>
</gene>
<organism evidence="2 3">
    <name type="scientific">Actinomyces massiliensis F0489</name>
    <dbReference type="NCBI Taxonomy" id="1125718"/>
    <lineage>
        <taxon>Bacteria</taxon>
        <taxon>Bacillati</taxon>
        <taxon>Actinomycetota</taxon>
        <taxon>Actinomycetes</taxon>
        <taxon>Actinomycetales</taxon>
        <taxon>Actinomycetaceae</taxon>
        <taxon>Actinomyces</taxon>
    </lineage>
</organism>
<name>J1H6Z5_9ACTO</name>
<evidence type="ECO:0000313" key="2">
    <source>
        <dbReference type="EMBL" id="EJF41375.1"/>
    </source>
</evidence>
<sequence>MPGPTWKLEQGQNEQRLDGWVRPTSQEPAASPHGQTAESQRADDARARHGGVWANSDSCCLTTASPACPAEATGLTKGSLCAFSDKRALLDTCLACTSRSPRPDNNRAVIARSRAATAGGLRELPP</sequence>
<evidence type="ECO:0000256" key="1">
    <source>
        <dbReference type="SAM" id="MobiDB-lite"/>
    </source>
</evidence>
<accession>J1H6Z5</accession>
<feature type="compositionally biased region" description="Polar residues" evidence="1">
    <location>
        <begin position="23"/>
        <end position="39"/>
    </location>
</feature>
<comment type="caution">
    <text evidence="2">The sequence shown here is derived from an EMBL/GenBank/DDBJ whole genome shotgun (WGS) entry which is preliminary data.</text>
</comment>
<dbReference type="EMBL" id="AKFT01000159">
    <property type="protein sequence ID" value="EJF41375.1"/>
    <property type="molecule type" value="Genomic_DNA"/>
</dbReference>
<feature type="region of interest" description="Disordered" evidence="1">
    <location>
        <begin position="1"/>
        <end position="48"/>
    </location>
</feature>
<protein>
    <submittedName>
        <fullName evidence="2">Uncharacterized protein</fullName>
    </submittedName>
</protein>
<dbReference type="AlphaFoldDB" id="J1H6Z5"/>